<keyword evidence="4" id="KW-0804">Transcription</keyword>
<evidence type="ECO:0000256" key="3">
    <source>
        <dbReference type="ARBA" id="ARBA00023125"/>
    </source>
</evidence>
<keyword evidence="2" id="KW-0805">Transcription regulation</keyword>
<gene>
    <name evidence="7" type="ORF">SAMN06296020_101169</name>
</gene>
<evidence type="ECO:0000256" key="4">
    <source>
        <dbReference type="ARBA" id="ARBA00023163"/>
    </source>
</evidence>
<dbReference type="RefSeq" id="WP_283407532.1">
    <property type="nucleotide sequence ID" value="NZ_FXUF01000001.1"/>
</dbReference>
<evidence type="ECO:0000256" key="2">
    <source>
        <dbReference type="ARBA" id="ARBA00023015"/>
    </source>
</evidence>
<dbReference type="InterPro" id="IPR007324">
    <property type="entry name" value="Sugar-bd_dom_put"/>
</dbReference>
<feature type="domain" description="CggR N-terminal DNA binding" evidence="6">
    <location>
        <begin position="19"/>
        <end position="87"/>
    </location>
</feature>
<sequence length="340" mass="38162">MKELLDLQKIIVPEMLTLMEKRYHILRNIAVWQPIGRRLLAGKLQIGERIVRKEISFLQQQGLLDVEAGGMTVTPEGREVIQKLKESIYQLRGIRHLQDSLQKKLGIRNAYVVSGNLEEEEYVLNDMAKVASMQLQQTVEDDMVLGITGGSTMAAVAEVLAQVRKMEHVTVVPARGGFGREVEKQANTVVAQIARKLGARYMLLHASDTLSKEALQSVLNDPAIKKVVETIKTTRCLVFGIGRADEMARRREFTQDQIEMLTRQRAVAESFGFYFTREGTIVHEIETLGINFNDFLKMEHAIGVAGGARKAEAIFTIARLKPSMVLVTDEAAAMEIMKHF</sequence>
<dbReference type="InterPro" id="IPR036388">
    <property type="entry name" value="WH-like_DNA-bd_sf"/>
</dbReference>
<accession>A0AA45WT02</accession>
<dbReference type="Gene3D" id="1.10.10.10">
    <property type="entry name" value="Winged helix-like DNA-binding domain superfamily/Winged helix DNA-binding domain"/>
    <property type="match status" value="1"/>
</dbReference>
<name>A0AA45WT02_9CLOT</name>
<dbReference type="SUPFAM" id="SSF100950">
    <property type="entry name" value="NagB/RpiA/CoA transferase-like"/>
    <property type="match status" value="1"/>
</dbReference>
<dbReference type="InterPro" id="IPR048715">
    <property type="entry name" value="CggR_N"/>
</dbReference>
<dbReference type="InterPro" id="IPR051054">
    <property type="entry name" value="SorC_transcr_regulators"/>
</dbReference>
<protein>
    <submittedName>
        <fullName evidence="7">Central glycolytic genes regulator</fullName>
    </submittedName>
</protein>
<keyword evidence="8" id="KW-1185">Reference proteome</keyword>
<dbReference type="PANTHER" id="PTHR34294">
    <property type="entry name" value="TRANSCRIPTIONAL REGULATOR-RELATED"/>
    <property type="match status" value="1"/>
</dbReference>
<evidence type="ECO:0000259" key="5">
    <source>
        <dbReference type="Pfam" id="PF04198"/>
    </source>
</evidence>
<dbReference type="Pfam" id="PF04198">
    <property type="entry name" value="Sugar-bind"/>
    <property type="match status" value="1"/>
</dbReference>
<reference evidence="7" key="1">
    <citation type="submission" date="2017-05" db="EMBL/GenBank/DDBJ databases">
        <authorList>
            <person name="Varghese N."/>
            <person name="Submissions S."/>
        </authorList>
    </citation>
    <scope>NUCLEOTIDE SEQUENCE</scope>
    <source>
        <strain evidence="7">Su22</strain>
    </source>
</reference>
<evidence type="ECO:0000313" key="7">
    <source>
        <dbReference type="EMBL" id="SMP38945.1"/>
    </source>
</evidence>
<dbReference type="PANTHER" id="PTHR34294:SF5">
    <property type="entry name" value="CENTRAL GLYCOLYTIC GENES REGULATOR"/>
    <property type="match status" value="1"/>
</dbReference>
<dbReference type="EMBL" id="FXUF01000001">
    <property type="protein sequence ID" value="SMP38945.1"/>
    <property type="molecule type" value="Genomic_DNA"/>
</dbReference>
<comment type="similarity">
    <text evidence="1">Belongs to the SorC transcriptional regulatory family.</text>
</comment>
<evidence type="ECO:0000259" key="6">
    <source>
        <dbReference type="Pfam" id="PF21715"/>
    </source>
</evidence>
<dbReference type="GO" id="GO:0030246">
    <property type="term" value="F:carbohydrate binding"/>
    <property type="evidence" value="ECO:0007669"/>
    <property type="project" value="InterPro"/>
</dbReference>
<feature type="domain" description="Sugar-binding" evidence="5">
    <location>
        <begin position="93"/>
        <end position="338"/>
    </location>
</feature>
<dbReference type="SUPFAM" id="SSF46785">
    <property type="entry name" value="Winged helix' DNA-binding domain"/>
    <property type="match status" value="1"/>
</dbReference>
<dbReference type="AlphaFoldDB" id="A0AA45WT02"/>
<evidence type="ECO:0000256" key="1">
    <source>
        <dbReference type="ARBA" id="ARBA00010466"/>
    </source>
</evidence>
<evidence type="ECO:0000313" key="8">
    <source>
        <dbReference type="Proteomes" id="UP001158066"/>
    </source>
</evidence>
<dbReference type="InterPro" id="IPR036390">
    <property type="entry name" value="WH_DNA-bd_sf"/>
</dbReference>
<dbReference type="GO" id="GO:0003677">
    <property type="term" value="F:DNA binding"/>
    <property type="evidence" value="ECO:0007669"/>
    <property type="project" value="UniProtKB-KW"/>
</dbReference>
<proteinExistence type="inferred from homology"/>
<dbReference type="Proteomes" id="UP001158066">
    <property type="component" value="Unassembled WGS sequence"/>
</dbReference>
<dbReference type="Gene3D" id="3.40.50.1360">
    <property type="match status" value="1"/>
</dbReference>
<dbReference type="InterPro" id="IPR037171">
    <property type="entry name" value="NagB/RpiA_transferase-like"/>
</dbReference>
<keyword evidence="3" id="KW-0238">DNA-binding</keyword>
<organism evidence="7 8">
    <name type="scientific">Anoxynatronum buryatiense</name>
    <dbReference type="NCBI Taxonomy" id="489973"/>
    <lineage>
        <taxon>Bacteria</taxon>
        <taxon>Bacillati</taxon>
        <taxon>Bacillota</taxon>
        <taxon>Clostridia</taxon>
        <taxon>Eubacteriales</taxon>
        <taxon>Clostridiaceae</taxon>
        <taxon>Anoxynatronum</taxon>
    </lineage>
</organism>
<comment type="caution">
    <text evidence="7">The sequence shown here is derived from an EMBL/GenBank/DDBJ whole genome shotgun (WGS) entry which is preliminary data.</text>
</comment>
<dbReference type="Pfam" id="PF21715">
    <property type="entry name" value="CggR_N"/>
    <property type="match status" value="1"/>
</dbReference>